<evidence type="ECO:0000313" key="5">
    <source>
        <dbReference type="Proteomes" id="UP000503462"/>
    </source>
</evidence>
<proteinExistence type="predicted"/>
<feature type="domain" description="CAP-Gly" evidence="3">
    <location>
        <begin position="25"/>
        <end position="86"/>
    </location>
</feature>
<dbReference type="Proteomes" id="UP000503462">
    <property type="component" value="Chromosome 5"/>
</dbReference>
<evidence type="ECO:0000256" key="2">
    <source>
        <dbReference type="ARBA" id="ARBA00022737"/>
    </source>
</evidence>
<dbReference type="InterPro" id="IPR032675">
    <property type="entry name" value="LRR_dom_sf"/>
</dbReference>
<dbReference type="PANTHER" id="PTHR45973">
    <property type="entry name" value="PROTEIN PHOSPHATASE 1 REGULATORY SUBUNIT SDS22-RELATED"/>
    <property type="match status" value="1"/>
</dbReference>
<dbReference type="EMBL" id="CP051143">
    <property type="protein sequence ID" value="QIX01646.1"/>
    <property type="molecule type" value="Genomic_DNA"/>
</dbReference>
<evidence type="ECO:0000256" key="1">
    <source>
        <dbReference type="ARBA" id="ARBA00022614"/>
    </source>
</evidence>
<keyword evidence="5" id="KW-1185">Reference proteome</keyword>
<name>A0A6H0Y3W3_9PEZI</name>
<dbReference type="InterPro" id="IPR036859">
    <property type="entry name" value="CAP-Gly_dom_sf"/>
</dbReference>
<reference evidence="4 5" key="1">
    <citation type="journal article" date="2016" name="Sci. Rep.">
        <title>Peltaster fructicola genome reveals evolution from an invasive phytopathogen to an ectophytic parasite.</title>
        <authorList>
            <person name="Xu C."/>
            <person name="Chen H."/>
            <person name="Gleason M.L."/>
            <person name="Xu J.R."/>
            <person name="Liu H."/>
            <person name="Zhang R."/>
            <person name="Sun G."/>
        </authorList>
    </citation>
    <scope>NUCLEOTIDE SEQUENCE [LARGE SCALE GENOMIC DNA]</scope>
    <source>
        <strain evidence="4 5">LNHT1506</strain>
    </source>
</reference>
<gene>
    <name evidence="4" type="ORF">AMS68_007163</name>
</gene>
<dbReference type="SUPFAM" id="SSF74924">
    <property type="entry name" value="Cap-Gly domain"/>
    <property type="match status" value="1"/>
</dbReference>
<dbReference type="PROSITE" id="PS00845">
    <property type="entry name" value="CAP_GLY_1"/>
    <property type="match status" value="1"/>
</dbReference>
<sequence length="575" mass="64679">MRNDPPSLGQRVSLQFEPGTVRYVGKVGNKPGDWLGIEWDNPVRGKNDGTHEGVSYFECKSSGCFFLPVAHSTGRSKSATAASFLRPSQSWDSVRTFLEALTDKYTKVEEAQSEAISISRSKQIEEVGFQKFAQRQAELRGIHVLVLARAQIGASLPSEDRHNITKICANITDLDVGGNLYEQLDDIIHLCSLLPKLKRLTLDGSRLLVATHPEMKLEKVTTLSLSSTLMDETDLTQCLMSFPHVEELNFVDNALTSWHSGLLPHSLRSVNLSHNDIGWLDQISTILALPQLQSLILKDNQICGIAKEPSKQPRLLSSTLVELDVGRNQIEDWEFFDHLLGTLPALRSLRVTGNPLYSKLQSAEQKVLAAEDGYMLTIARLPSVHTLNYSTVREKDRLNAEKYYLSQIAIELSRSDVAKTTDILARHPRWTALCEEYGEPDFRHGTHDEVYPKILAARLVSICFHLTTDTGLVEWTADIPRAINIYALYGLVGKRLDIMPIRLRLIWQTGERDPVSHKQNYHGPEWWDSSEDEEDVSHEAWAMRDIHLVPGTRAVGTYLEGRSAVVRVELLDTMI</sequence>
<dbReference type="OrthoDB" id="5273213at2759"/>
<dbReference type="InterPro" id="IPR001611">
    <property type="entry name" value="Leu-rich_rpt"/>
</dbReference>
<dbReference type="Pfam" id="PF13516">
    <property type="entry name" value="LRR_6"/>
    <property type="match status" value="2"/>
</dbReference>
<dbReference type="Gene3D" id="2.30.30.190">
    <property type="entry name" value="CAP Gly-rich-like domain"/>
    <property type="match status" value="1"/>
</dbReference>
<dbReference type="PROSITE" id="PS50245">
    <property type="entry name" value="CAP_GLY_2"/>
    <property type="match status" value="1"/>
</dbReference>
<dbReference type="InterPro" id="IPR000938">
    <property type="entry name" value="CAP-Gly_domain"/>
</dbReference>
<organism evidence="4 5">
    <name type="scientific">Peltaster fructicola</name>
    <dbReference type="NCBI Taxonomy" id="286661"/>
    <lineage>
        <taxon>Eukaryota</taxon>
        <taxon>Fungi</taxon>
        <taxon>Dikarya</taxon>
        <taxon>Ascomycota</taxon>
        <taxon>Pezizomycotina</taxon>
        <taxon>Dothideomycetes</taxon>
        <taxon>Dothideomycetes incertae sedis</taxon>
        <taxon>Peltaster</taxon>
    </lineage>
</organism>
<keyword evidence="2" id="KW-0677">Repeat</keyword>
<keyword evidence="1" id="KW-0433">Leucine-rich repeat</keyword>
<dbReference type="SMART" id="SM01052">
    <property type="entry name" value="CAP_GLY"/>
    <property type="match status" value="1"/>
</dbReference>
<evidence type="ECO:0000313" key="4">
    <source>
        <dbReference type="EMBL" id="QIX01646.1"/>
    </source>
</evidence>
<dbReference type="SUPFAM" id="SSF52058">
    <property type="entry name" value="L domain-like"/>
    <property type="match status" value="1"/>
</dbReference>
<dbReference type="Gene3D" id="3.80.10.10">
    <property type="entry name" value="Ribonuclease Inhibitor"/>
    <property type="match status" value="2"/>
</dbReference>
<dbReference type="Pfam" id="PF01302">
    <property type="entry name" value="CAP_GLY"/>
    <property type="match status" value="1"/>
</dbReference>
<dbReference type="PANTHER" id="PTHR45973:SF35">
    <property type="entry name" value="LEUCINE-RICH REPEAT-CONTAINING PROTEIN 43"/>
    <property type="match status" value="1"/>
</dbReference>
<accession>A0A6H0Y3W3</accession>
<dbReference type="AlphaFoldDB" id="A0A6H0Y3W3"/>
<evidence type="ECO:0000259" key="3">
    <source>
        <dbReference type="PROSITE" id="PS50245"/>
    </source>
</evidence>
<dbReference type="InterPro" id="IPR050576">
    <property type="entry name" value="Cilia_flagella_integrity"/>
</dbReference>
<protein>
    <recommendedName>
        <fullName evidence="3">CAP-Gly domain-containing protein</fullName>
    </recommendedName>
</protein>